<dbReference type="GeneID" id="55611646"/>
<proteinExistence type="predicted"/>
<name>A0A385ULY8_9CAUD</name>
<dbReference type="KEGG" id="vg:55611646"/>
<dbReference type="EMBL" id="MH727564">
    <property type="protein sequence ID" value="AYB71077.1"/>
    <property type="molecule type" value="Genomic_DNA"/>
</dbReference>
<evidence type="ECO:0000313" key="1">
    <source>
        <dbReference type="EMBL" id="AYB70864.1"/>
    </source>
</evidence>
<gene>
    <name evidence="2" type="primary">285</name>
    <name evidence="1" type="synonym">25</name>
    <name evidence="1" type="ORF">SEA_YABOI_25</name>
    <name evidence="2" type="ORF">SEA_YABOI_285</name>
</gene>
<protein>
    <submittedName>
        <fullName evidence="2">Uncharacterized protein</fullName>
    </submittedName>
</protein>
<reference evidence="2 3" key="1">
    <citation type="submission" date="2018-08" db="EMBL/GenBank/DDBJ databases">
        <authorList>
            <person name="Hogarty M.P."/>
            <person name="Sinkre R.A."/>
            <person name="Rubiano R."/>
            <person name="Harback M.R."/>
            <person name="Shaffer C.D."/>
            <person name="Weston-Hafer K.A."/>
            <person name="Russell D.A."/>
            <person name="Pope W.H."/>
            <person name="Jacobs-Sera D."/>
            <person name="Hendrix R.W."/>
            <person name="Hatfull G.F."/>
        </authorList>
    </citation>
    <scope>NUCLEOTIDE SEQUENCE [LARGE SCALE GENOMIC DNA]</scope>
</reference>
<accession>A0A385ULY8</accession>
<dbReference type="EMBL" id="MH727564">
    <property type="protein sequence ID" value="AYB70864.1"/>
    <property type="molecule type" value="Genomic_DNA"/>
</dbReference>
<sequence>MSAEREMQLILDDIRAKWEAFKKTPNGVTIAGCIAGMEEFEKLDKKITLGRGLPTDWK</sequence>
<dbReference type="RefSeq" id="YP_009841376.1">
    <property type="nucleotide sequence ID" value="NC_048730.1"/>
</dbReference>
<evidence type="ECO:0000313" key="3">
    <source>
        <dbReference type="Proteomes" id="UP000271820"/>
    </source>
</evidence>
<evidence type="ECO:0000313" key="2">
    <source>
        <dbReference type="EMBL" id="AYB71077.1"/>
    </source>
</evidence>
<organism evidence="2 3">
    <name type="scientific">Streptomyces phage Yaboi</name>
    <dbReference type="NCBI Taxonomy" id="2301621"/>
    <lineage>
        <taxon>Viruses</taxon>
        <taxon>Duplodnaviria</taxon>
        <taxon>Heunggongvirae</taxon>
        <taxon>Uroviricota</taxon>
        <taxon>Caudoviricetes</taxon>
        <taxon>Stanwilliamsviridae</taxon>
        <taxon>Boydwoodruffvirinae</taxon>
        <taxon>Karimacvirus</taxon>
        <taxon>Karimacvirus yaboi</taxon>
        <taxon>Streptomyces virus Yaboi</taxon>
    </lineage>
</organism>
<dbReference type="Proteomes" id="UP000271820">
    <property type="component" value="Segment"/>
</dbReference>
<keyword evidence="3" id="KW-1185">Reference proteome</keyword>